<feature type="compositionally biased region" description="Polar residues" evidence="1">
    <location>
        <begin position="10"/>
        <end position="37"/>
    </location>
</feature>
<comment type="caution">
    <text evidence="3">The sequence shown here is derived from an EMBL/GenBank/DDBJ whole genome shotgun (WGS) entry which is preliminary data.</text>
</comment>
<evidence type="ECO:0000256" key="2">
    <source>
        <dbReference type="SAM" id="Phobius"/>
    </source>
</evidence>
<proteinExistence type="predicted"/>
<keyword evidence="2" id="KW-0472">Membrane</keyword>
<reference evidence="3 4" key="1">
    <citation type="journal article" date="2018" name="New Phytol.">
        <title>Phylogenomics of Endogonaceae and evolution of mycorrhizas within Mucoromycota.</title>
        <authorList>
            <person name="Chang Y."/>
            <person name="Desiro A."/>
            <person name="Na H."/>
            <person name="Sandor L."/>
            <person name="Lipzen A."/>
            <person name="Clum A."/>
            <person name="Barry K."/>
            <person name="Grigoriev I.V."/>
            <person name="Martin F.M."/>
            <person name="Stajich J.E."/>
            <person name="Smith M.E."/>
            <person name="Bonito G."/>
            <person name="Spatafora J.W."/>
        </authorList>
    </citation>
    <scope>NUCLEOTIDE SEQUENCE [LARGE SCALE GENOMIC DNA]</scope>
    <source>
        <strain evidence="3 4">GMNB39</strain>
    </source>
</reference>
<evidence type="ECO:0000313" key="3">
    <source>
        <dbReference type="EMBL" id="RUP49021.1"/>
    </source>
</evidence>
<accession>A0A433DDU8</accession>
<evidence type="ECO:0000313" key="4">
    <source>
        <dbReference type="Proteomes" id="UP000268093"/>
    </source>
</evidence>
<dbReference type="Proteomes" id="UP000268093">
    <property type="component" value="Unassembled WGS sequence"/>
</dbReference>
<name>A0A433DDU8_9FUNG</name>
<sequence length="203" mass="22894">MQIVQPQPPNRTFQPSRSPQPSEPTEPSRASRSSKPTEPSRASRPPKPTKPSRASQSSKPTEPSRTSMIYLTVNNRRQVQVPLCTTFAELGQLLNDEFGYNIGRICYADPSNPGLVLNLSDQEDWEYLKRRASEGVELKVYCVQDLVMGKQSRWGVVSLVILLRFFPFVLFFLFLFVVAIMDVSTMGKLLSLILRTSLSEKNA</sequence>
<dbReference type="EMBL" id="RBNI01002694">
    <property type="protein sequence ID" value="RUP49021.1"/>
    <property type="molecule type" value="Genomic_DNA"/>
</dbReference>
<keyword evidence="2" id="KW-0812">Transmembrane</keyword>
<dbReference type="AlphaFoldDB" id="A0A433DDU8"/>
<gene>
    <name evidence="3" type="ORF">BC936DRAFT_143457</name>
</gene>
<keyword evidence="2" id="KW-1133">Transmembrane helix</keyword>
<protein>
    <recommendedName>
        <fullName evidence="5">PB1 domain-containing protein</fullName>
    </recommendedName>
</protein>
<feature type="compositionally biased region" description="Polar residues" evidence="1">
    <location>
        <begin position="52"/>
        <end position="67"/>
    </location>
</feature>
<feature type="transmembrane region" description="Helical" evidence="2">
    <location>
        <begin position="156"/>
        <end position="181"/>
    </location>
</feature>
<evidence type="ECO:0000256" key="1">
    <source>
        <dbReference type="SAM" id="MobiDB-lite"/>
    </source>
</evidence>
<organism evidence="3 4">
    <name type="scientific">Jimgerdemannia flammicorona</name>
    <dbReference type="NCBI Taxonomy" id="994334"/>
    <lineage>
        <taxon>Eukaryota</taxon>
        <taxon>Fungi</taxon>
        <taxon>Fungi incertae sedis</taxon>
        <taxon>Mucoromycota</taxon>
        <taxon>Mucoromycotina</taxon>
        <taxon>Endogonomycetes</taxon>
        <taxon>Endogonales</taxon>
        <taxon>Endogonaceae</taxon>
        <taxon>Jimgerdemannia</taxon>
    </lineage>
</organism>
<keyword evidence="4" id="KW-1185">Reference proteome</keyword>
<feature type="region of interest" description="Disordered" evidence="1">
    <location>
        <begin position="1"/>
        <end position="67"/>
    </location>
</feature>
<evidence type="ECO:0008006" key="5">
    <source>
        <dbReference type="Google" id="ProtNLM"/>
    </source>
</evidence>